<dbReference type="RefSeq" id="WP_057818212.1">
    <property type="nucleotide sequence ID" value="NZ_CP031598.1"/>
</dbReference>
<dbReference type="InterPro" id="IPR000683">
    <property type="entry name" value="Gfo/Idh/MocA-like_OxRdtase_N"/>
</dbReference>
<sequence>MLKFGIIGYGKMGQTRHSAILRTDVGVVTAIYGYPGDPVPEDKSVATPEDVLVDKDIEAVFVCTINSLNKDLTIAALKSGKHVFCEKPPAFTSAEVEEIRKVEAQSGKILMYGFNHRHHGAAVKMREIVDEGELGKVLWMRGRYGKSVDEDYLSTWRADPKLSGGGILIDQGIHMLDLFLYLGGDFDQVQAMVSHLYWHLPGIEDNVFIQLRNSETGRCASLHSTMIQWRHLFALEVFMERGYMVLNGLKTSSNTYGAEQLIVARNRTKAPAASWEQESSLTYDKDESWDREARAFSDWILSGKPGIGSGDSLGALKVMKLVDEIYSTERHVAPQLYNRLNAATG</sequence>
<dbReference type="KEGG" id="rid:RIdsm_04030"/>
<dbReference type="PANTHER" id="PTHR43818:SF5">
    <property type="entry name" value="OXIDOREDUCTASE FAMILY PROTEIN"/>
    <property type="match status" value="1"/>
</dbReference>
<proteinExistence type="predicted"/>
<dbReference type="STRING" id="540747.SAMN04488031_112131"/>
<dbReference type="PANTHER" id="PTHR43818">
    <property type="entry name" value="BCDNA.GH03377"/>
    <property type="match status" value="1"/>
</dbReference>
<dbReference type="SUPFAM" id="SSF51735">
    <property type="entry name" value="NAD(P)-binding Rossmann-fold domains"/>
    <property type="match status" value="1"/>
</dbReference>
<dbReference type="Pfam" id="PF01408">
    <property type="entry name" value="GFO_IDH_MocA"/>
    <property type="match status" value="1"/>
</dbReference>
<dbReference type="InterPro" id="IPR050463">
    <property type="entry name" value="Gfo/Idh/MocA_oxidrdct_glycsds"/>
</dbReference>
<accession>A0A0T5P5N4</accession>
<evidence type="ECO:0000313" key="5">
    <source>
        <dbReference type="Proteomes" id="UP000051401"/>
    </source>
</evidence>
<gene>
    <name evidence="4" type="primary">afr</name>
    <name evidence="4" type="ORF">RIdsm_04030</name>
    <name evidence="3" type="ORF">XM52_18370</name>
</gene>
<feature type="domain" description="Gfo/Idh/MocA-like oxidoreductase N-terminal" evidence="1">
    <location>
        <begin position="2"/>
        <end position="114"/>
    </location>
</feature>
<dbReference type="EMBL" id="CP031598">
    <property type="protein sequence ID" value="QEW28203.1"/>
    <property type="molecule type" value="Genomic_DNA"/>
</dbReference>
<organism evidence="3 5">
    <name type="scientific">Roseovarius indicus</name>
    <dbReference type="NCBI Taxonomy" id="540747"/>
    <lineage>
        <taxon>Bacteria</taxon>
        <taxon>Pseudomonadati</taxon>
        <taxon>Pseudomonadota</taxon>
        <taxon>Alphaproteobacteria</taxon>
        <taxon>Rhodobacterales</taxon>
        <taxon>Roseobacteraceae</taxon>
        <taxon>Roseovarius</taxon>
    </lineage>
</organism>
<keyword evidence="5" id="KW-1185">Reference proteome</keyword>
<dbReference type="InterPro" id="IPR055170">
    <property type="entry name" value="GFO_IDH_MocA-like_dom"/>
</dbReference>
<dbReference type="GO" id="GO:0000166">
    <property type="term" value="F:nucleotide binding"/>
    <property type="evidence" value="ECO:0007669"/>
    <property type="project" value="InterPro"/>
</dbReference>
<dbReference type="PATRIC" id="fig|540747.5.peg.1425"/>
<dbReference type="EC" id="1.1.1.292" evidence="4"/>
<evidence type="ECO:0000259" key="2">
    <source>
        <dbReference type="Pfam" id="PF22725"/>
    </source>
</evidence>
<feature type="domain" description="GFO/IDH/MocA-like oxidoreductase" evidence="2">
    <location>
        <begin position="124"/>
        <end position="244"/>
    </location>
</feature>
<dbReference type="AlphaFoldDB" id="A0A0T5P5N4"/>
<evidence type="ECO:0000313" key="3">
    <source>
        <dbReference type="EMBL" id="KRS16551.1"/>
    </source>
</evidence>
<evidence type="ECO:0000259" key="1">
    <source>
        <dbReference type="Pfam" id="PF01408"/>
    </source>
</evidence>
<dbReference type="InterPro" id="IPR036291">
    <property type="entry name" value="NAD(P)-bd_dom_sf"/>
</dbReference>
<reference evidence="3 5" key="1">
    <citation type="submission" date="2015-04" db="EMBL/GenBank/DDBJ databases">
        <title>The draft genome sequence of Roseovarius indicus B108T.</title>
        <authorList>
            <person name="Li G."/>
            <person name="Lai Q."/>
            <person name="Shao Z."/>
            <person name="Yan P."/>
        </authorList>
    </citation>
    <scope>NUCLEOTIDE SEQUENCE [LARGE SCALE GENOMIC DNA]</scope>
    <source>
        <strain evidence="3 5">B108</strain>
    </source>
</reference>
<dbReference type="EMBL" id="LAXI01000013">
    <property type="protein sequence ID" value="KRS16551.1"/>
    <property type="molecule type" value="Genomic_DNA"/>
</dbReference>
<name>A0A0T5P5N4_9RHOB</name>
<evidence type="ECO:0000313" key="4">
    <source>
        <dbReference type="EMBL" id="QEW28203.1"/>
    </source>
</evidence>
<dbReference type="Gene3D" id="3.30.360.10">
    <property type="entry name" value="Dihydrodipicolinate Reductase, domain 2"/>
    <property type="match status" value="1"/>
</dbReference>
<dbReference type="OrthoDB" id="9813657at2"/>
<reference evidence="4 6" key="2">
    <citation type="submission" date="2018-08" db="EMBL/GenBank/DDBJ databases">
        <title>Genetic Globetrotter - A new plasmid hitch-hiking vast phylogenetic and geographic distances.</title>
        <authorList>
            <person name="Vollmers J."/>
            <person name="Petersen J."/>
        </authorList>
    </citation>
    <scope>NUCLEOTIDE SEQUENCE [LARGE SCALE GENOMIC DNA]</scope>
    <source>
        <strain evidence="4 6">DSM 26383</strain>
    </source>
</reference>
<protein>
    <submittedName>
        <fullName evidence="4">1,5-anhydro-D-fructose reductase</fullName>
        <ecNumber evidence="4">1.1.1.292</ecNumber>
    </submittedName>
    <submittedName>
        <fullName evidence="3">Oxidoreductase</fullName>
    </submittedName>
</protein>
<dbReference type="GO" id="GO:0033712">
    <property type="term" value="F:1,5-anhydro-D-fructose reductase (1,5-anhydro-D-mannitol-forming) activity"/>
    <property type="evidence" value="ECO:0007669"/>
    <property type="project" value="UniProtKB-EC"/>
</dbReference>
<dbReference type="Proteomes" id="UP000325785">
    <property type="component" value="Chromosome"/>
</dbReference>
<keyword evidence="4" id="KW-0560">Oxidoreductase</keyword>
<dbReference type="Gene3D" id="3.40.50.720">
    <property type="entry name" value="NAD(P)-binding Rossmann-like Domain"/>
    <property type="match status" value="1"/>
</dbReference>
<dbReference type="Proteomes" id="UP000051401">
    <property type="component" value="Unassembled WGS sequence"/>
</dbReference>
<evidence type="ECO:0000313" key="6">
    <source>
        <dbReference type="Proteomes" id="UP000325785"/>
    </source>
</evidence>
<dbReference type="Pfam" id="PF22725">
    <property type="entry name" value="GFO_IDH_MocA_C3"/>
    <property type="match status" value="1"/>
</dbReference>
<dbReference type="SUPFAM" id="SSF55347">
    <property type="entry name" value="Glyceraldehyde-3-phosphate dehydrogenase-like, C-terminal domain"/>
    <property type="match status" value="1"/>
</dbReference>